<evidence type="ECO:0000313" key="12">
    <source>
        <dbReference type="Proteomes" id="UP000186309"/>
    </source>
</evidence>
<evidence type="ECO:0000256" key="1">
    <source>
        <dbReference type="ARBA" id="ARBA00022490"/>
    </source>
</evidence>
<dbReference type="InterPro" id="IPR000305">
    <property type="entry name" value="GIY-YIG_endonuc"/>
</dbReference>
<keyword evidence="3" id="KW-0228">DNA excision</keyword>
<evidence type="ECO:0000259" key="8">
    <source>
        <dbReference type="PROSITE" id="PS50151"/>
    </source>
</evidence>
<evidence type="ECO:0000256" key="7">
    <source>
        <dbReference type="SAM" id="Coils"/>
    </source>
</evidence>
<keyword evidence="4" id="KW-0267">Excision nuclease</keyword>
<dbReference type="GO" id="GO:0006289">
    <property type="term" value="P:nucleotide-excision repair"/>
    <property type="evidence" value="ECO:0007669"/>
    <property type="project" value="InterPro"/>
</dbReference>
<dbReference type="InterPro" id="IPR001162">
    <property type="entry name" value="UvrC_RNase_H_dom"/>
</dbReference>
<keyword evidence="7" id="KW-0175">Coiled coil</keyword>
<dbReference type="InterPro" id="IPR001943">
    <property type="entry name" value="UVR_dom"/>
</dbReference>
<evidence type="ECO:0000256" key="5">
    <source>
        <dbReference type="ARBA" id="ARBA00023204"/>
    </source>
</evidence>
<dbReference type="EMBL" id="CP019082">
    <property type="protein sequence ID" value="APW63921.1"/>
    <property type="molecule type" value="Genomic_DNA"/>
</dbReference>
<evidence type="ECO:0000256" key="2">
    <source>
        <dbReference type="ARBA" id="ARBA00022763"/>
    </source>
</evidence>
<gene>
    <name evidence="11" type="primary">uvrC</name>
    <name evidence="11" type="ORF">BSF38_05508</name>
</gene>
<dbReference type="Pfam" id="PF02151">
    <property type="entry name" value="UVR"/>
    <property type="match status" value="1"/>
</dbReference>
<dbReference type="InterPro" id="IPR036876">
    <property type="entry name" value="UVR_dom_sf"/>
</dbReference>
<dbReference type="Gene3D" id="3.30.420.340">
    <property type="entry name" value="UvrC, RNAse H endonuclease domain"/>
    <property type="match status" value="1"/>
</dbReference>
<evidence type="ECO:0000259" key="10">
    <source>
        <dbReference type="PROSITE" id="PS50165"/>
    </source>
</evidence>
<dbReference type="PROSITE" id="PS50151">
    <property type="entry name" value="UVR"/>
    <property type="match status" value="1"/>
</dbReference>
<feature type="domain" description="UvrC family homology region profile" evidence="10">
    <location>
        <begin position="272"/>
        <end position="376"/>
    </location>
</feature>
<protein>
    <submittedName>
        <fullName evidence="11">UvrABC system protein C</fullName>
    </submittedName>
</protein>
<dbReference type="PANTHER" id="PTHR30562:SF1">
    <property type="entry name" value="UVRABC SYSTEM PROTEIN C"/>
    <property type="match status" value="1"/>
</dbReference>
<dbReference type="InterPro" id="IPR047296">
    <property type="entry name" value="GIY-YIG_UvrC_Cho"/>
</dbReference>
<dbReference type="CDD" id="cd10434">
    <property type="entry name" value="GIY-YIG_UvrC_Cho"/>
    <property type="match status" value="1"/>
</dbReference>
<accession>A0A1U7CYC5</accession>
<evidence type="ECO:0000256" key="3">
    <source>
        <dbReference type="ARBA" id="ARBA00022769"/>
    </source>
</evidence>
<dbReference type="Gene3D" id="4.10.860.10">
    <property type="entry name" value="UVR domain"/>
    <property type="match status" value="1"/>
</dbReference>
<dbReference type="Proteomes" id="UP000186309">
    <property type="component" value="Chromosome"/>
</dbReference>
<dbReference type="GO" id="GO:0009380">
    <property type="term" value="C:excinuclease repair complex"/>
    <property type="evidence" value="ECO:0007669"/>
    <property type="project" value="TreeGrafter"/>
</dbReference>
<keyword evidence="1" id="KW-0963">Cytoplasm</keyword>
<feature type="coiled-coil region" evidence="7">
    <location>
        <begin position="220"/>
        <end position="252"/>
    </location>
</feature>
<evidence type="ECO:0000259" key="9">
    <source>
        <dbReference type="PROSITE" id="PS50164"/>
    </source>
</evidence>
<sequence length="445" mass="50922">MSEPEPEIENPIAPGEKVKTFPTTPGVYLMKDAQGRVVYIGKAKNLRARAGSYFHKTAAQDRRICDWIGEVADIDHLPADSEVDALLMEARLVKDIQPRHNHDLKDDKSFPYLQITTGEDFPRVNFTREPLDSGVKLYGPFPRAKSLRGAIQVLQRIFKFRTCSLDIDEDDPRWRWFRPCLLASIDQCTAPCNLRIDRETYRRDIHRLKLFLDGKKDVLFKEMNEEMREASKALQFEKAARLRDEIKALENINLRGDLAKHAQPEVFYVDPRKGLKGLKQVLKLDALPRTITGVDIAHLGGTETVGSLVTFVDGLPFKPGYRRYRIKTVAGVDDFASIREVVSRRIDGLLEREEPFPDIFLIDGGKGQLSAALDAFKAKGIAPPTLISLAKREEEIYVPGRSDPILLRRRSFALRLLQYVRDEAHRFAQHYHHMLRKKRVLGEDE</sequence>
<dbReference type="AlphaFoldDB" id="A0A1U7CYC5"/>
<dbReference type="PANTHER" id="PTHR30562">
    <property type="entry name" value="UVRC/OXIDOREDUCTASE"/>
    <property type="match status" value="1"/>
</dbReference>
<feature type="domain" description="UVR" evidence="8">
    <location>
        <begin position="217"/>
        <end position="252"/>
    </location>
</feature>
<proteinExistence type="predicted"/>
<evidence type="ECO:0000256" key="6">
    <source>
        <dbReference type="ARBA" id="ARBA00023236"/>
    </source>
</evidence>
<feature type="domain" description="GIY-YIG" evidence="9">
    <location>
        <begin position="23"/>
        <end position="102"/>
    </location>
</feature>
<evidence type="ECO:0000313" key="11">
    <source>
        <dbReference type="EMBL" id="APW63921.1"/>
    </source>
</evidence>
<keyword evidence="6" id="KW-0742">SOS response</keyword>
<keyword evidence="12" id="KW-1185">Reference proteome</keyword>
<dbReference type="KEGG" id="pbor:BSF38_05508"/>
<dbReference type="FunFam" id="3.40.1440.10:FF:000001">
    <property type="entry name" value="UvrABC system protein C"/>
    <property type="match status" value="1"/>
</dbReference>
<dbReference type="STRING" id="1387353.BSF38_05508"/>
<dbReference type="InterPro" id="IPR035901">
    <property type="entry name" value="GIY-YIG_endonuc_sf"/>
</dbReference>
<dbReference type="InterPro" id="IPR050066">
    <property type="entry name" value="UvrABC_protein_C"/>
</dbReference>
<dbReference type="RefSeq" id="WP_076350223.1">
    <property type="nucleotide sequence ID" value="NZ_CP019082.1"/>
</dbReference>
<evidence type="ECO:0000256" key="4">
    <source>
        <dbReference type="ARBA" id="ARBA00022881"/>
    </source>
</evidence>
<dbReference type="GO" id="GO:0009381">
    <property type="term" value="F:excinuclease ABC activity"/>
    <property type="evidence" value="ECO:0007669"/>
    <property type="project" value="InterPro"/>
</dbReference>
<reference evidence="12" key="1">
    <citation type="submission" date="2016-12" db="EMBL/GenBank/DDBJ databases">
        <title>Comparative genomics of four Isosphaeraceae planctomycetes: a common pool of plasmids and glycoside hydrolase genes.</title>
        <authorList>
            <person name="Ivanova A."/>
        </authorList>
    </citation>
    <scope>NUCLEOTIDE SEQUENCE [LARGE SCALE GENOMIC DNA]</scope>
    <source>
        <strain evidence="12">PX4</strain>
    </source>
</reference>
<keyword evidence="2" id="KW-0227">DNA damage</keyword>
<dbReference type="SMART" id="SM00465">
    <property type="entry name" value="GIYc"/>
    <property type="match status" value="1"/>
</dbReference>
<dbReference type="Gene3D" id="3.40.1440.10">
    <property type="entry name" value="GIY-YIG endonuclease"/>
    <property type="match status" value="1"/>
</dbReference>
<keyword evidence="5" id="KW-0234">DNA repair</keyword>
<organism evidence="11 12">
    <name type="scientific">Paludisphaera borealis</name>
    <dbReference type="NCBI Taxonomy" id="1387353"/>
    <lineage>
        <taxon>Bacteria</taxon>
        <taxon>Pseudomonadati</taxon>
        <taxon>Planctomycetota</taxon>
        <taxon>Planctomycetia</taxon>
        <taxon>Isosphaerales</taxon>
        <taxon>Isosphaeraceae</taxon>
        <taxon>Paludisphaera</taxon>
    </lineage>
</organism>
<dbReference type="OrthoDB" id="9804933at2"/>
<dbReference type="InterPro" id="IPR038476">
    <property type="entry name" value="UvrC_RNase_H_dom_sf"/>
</dbReference>
<name>A0A1U7CYC5_9BACT</name>
<dbReference type="SUPFAM" id="SSF82771">
    <property type="entry name" value="GIY-YIG endonuclease"/>
    <property type="match status" value="1"/>
</dbReference>
<dbReference type="PROSITE" id="PS50164">
    <property type="entry name" value="GIY_YIG"/>
    <property type="match status" value="1"/>
</dbReference>
<dbReference type="PROSITE" id="PS50165">
    <property type="entry name" value="UVRC"/>
    <property type="match status" value="1"/>
</dbReference>
<dbReference type="SUPFAM" id="SSF46600">
    <property type="entry name" value="C-terminal UvrC-binding domain of UvrB"/>
    <property type="match status" value="1"/>
</dbReference>
<dbReference type="GO" id="GO:0009432">
    <property type="term" value="P:SOS response"/>
    <property type="evidence" value="ECO:0007669"/>
    <property type="project" value="UniProtKB-KW"/>
</dbReference>
<dbReference type="Pfam" id="PF08459">
    <property type="entry name" value="UvrC_RNaseH_dom"/>
    <property type="match status" value="1"/>
</dbReference>